<accession>A0A9W9DFJ1</accession>
<evidence type="ECO:0000259" key="1">
    <source>
        <dbReference type="Pfam" id="PF20231"/>
    </source>
</evidence>
<comment type="caution">
    <text evidence="2">The sequence shown here is derived from an EMBL/GenBank/DDBJ whole genome shotgun (WGS) entry which is preliminary data.</text>
</comment>
<evidence type="ECO:0000313" key="2">
    <source>
        <dbReference type="EMBL" id="KAJ4466680.1"/>
    </source>
</evidence>
<name>A0A9W9DFJ1_9AGAR</name>
<dbReference type="AlphaFoldDB" id="A0A9W9DFJ1"/>
<feature type="non-terminal residue" evidence="2">
    <location>
        <position position="617"/>
    </location>
</feature>
<proteinExistence type="predicted"/>
<organism evidence="2 3">
    <name type="scientific">Lentinula lateritia</name>
    <dbReference type="NCBI Taxonomy" id="40482"/>
    <lineage>
        <taxon>Eukaryota</taxon>
        <taxon>Fungi</taxon>
        <taxon>Dikarya</taxon>
        <taxon>Basidiomycota</taxon>
        <taxon>Agaricomycotina</taxon>
        <taxon>Agaricomycetes</taxon>
        <taxon>Agaricomycetidae</taxon>
        <taxon>Agaricales</taxon>
        <taxon>Marasmiineae</taxon>
        <taxon>Omphalotaceae</taxon>
        <taxon>Lentinula</taxon>
    </lineage>
</organism>
<dbReference type="InterPro" id="IPR046496">
    <property type="entry name" value="DUF6589"/>
</dbReference>
<dbReference type="EMBL" id="JANVFS010000044">
    <property type="protein sequence ID" value="KAJ4466680.1"/>
    <property type="molecule type" value="Genomic_DNA"/>
</dbReference>
<evidence type="ECO:0000313" key="3">
    <source>
        <dbReference type="Proteomes" id="UP001150238"/>
    </source>
</evidence>
<feature type="domain" description="DUF6589" evidence="1">
    <location>
        <begin position="400"/>
        <end position="616"/>
    </location>
</feature>
<sequence>MSGIEYDHTVDLDTRQRRPKRSMVDKVKLVLHSLRDAHLSPTEFVSNLYSSKYQEFDFYKQKLFEDGNHKHLHQLLDSLWADPRGQNILKSWMHTPAIEYSAACVSREFEAVKPHLQMYSQSVSANYMQSWSLERIVEPLLTTHLPVWSHILRSASETKESQDSGGLKSHQRNMVGLLTFAFLYFAHTRSQACAKIQLGLGMYAWATGASKSLLEVMHRASLTPSYSTIGKTWEHVGNTSIQTAILVAKEYPTADAWDNVNLSTSEFVEQRPDAPPRVQSGTLPVIYKLYNAAWEDMLLKPMTDKLKASSNLTEADIAPTEDQLESYMHQACINIIEPLTKYIEGFNNDKYKRSSTLQHKGRRPLPRGLKTDFYPLRLNQHEEASVNGNLLVQDDIHLNQLKQEDDTNPWTRREIYQNGMGILHFLMNLVWVVLHTYRGEVQQIGSLRNFFVKLEKKRLDGDKPDYYTLLSAFDQILDGLLLHAWQKQCGFPNLTQFATSQPSPECLLKIAARILQAYASPMEEPLQEMDEGSEDSNDSDNVLPEFDPVLRNVQLLIRDLLYVREIVQATSAGDFGRIEDLFPDMLWIFRGAGSNNYSTEILHWIHRIKNMWTPAFA</sequence>
<protein>
    <recommendedName>
        <fullName evidence="1">DUF6589 domain-containing protein</fullName>
    </recommendedName>
</protein>
<dbReference type="Pfam" id="PF20231">
    <property type="entry name" value="DUF6589"/>
    <property type="match status" value="1"/>
</dbReference>
<gene>
    <name evidence="2" type="ORF">C8J55DRAFT_439551</name>
</gene>
<reference evidence="2" key="1">
    <citation type="submission" date="2022-08" db="EMBL/GenBank/DDBJ databases">
        <authorList>
            <consortium name="DOE Joint Genome Institute"/>
            <person name="Min B."/>
            <person name="Riley R."/>
            <person name="Sierra-Patev S."/>
            <person name="Naranjo-Ortiz M."/>
            <person name="Looney B."/>
            <person name="Konkel Z."/>
            <person name="Slot J.C."/>
            <person name="Sakamoto Y."/>
            <person name="Steenwyk J.L."/>
            <person name="Rokas A."/>
            <person name="Carro J."/>
            <person name="Camarero S."/>
            <person name="Ferreira P."/>
            <person name="Molpeceres G."/>
            <person name="Ruiz-Duenas F.J."/>
            <person name="Serrano A."/>
            <person name="Henrissat B."/>
            <person name="Drula E."/>
            <person name="Hughes K.W."/>
            <person name="Mata J.L."/>
            <person name="Ishikawa N.K."/>
            <person name="Vargas-Isla R."/>
            <person name="Ushijima S."/>
            <person name="Smith C.A."/>
            <person name="Ahrendt S."/>
            <person name="Andreopoulos W."/>
            <person name="He G."/>
            <person name="Labutti K."/>
            <person name="Lipzen A."/>
            <person name="Ng V."/>
            <person name="Sandor L."/>
            <person name="Barry K."/>
            <person name="Martinez A.T."/>
            <person name="Xiao Y."/>
            <person name="Gibbons J.G."/>
            <person name="Terashima K."/>
            <person name="Hibbett D.S."/>
            <person name="Grigoriev I.V."/>
        </authorList>
    </citation>
    <scope>NUCLEOTIDE SEQUENCE</scope>
    <source>
        <strain evidence="2">Sp2 HRB7682 ss15</strain>
    </source>
</reference>
<dbReference type="Proteomes" id="UP001150238">
    <property type="component" value="Unassembled WGS sequence"/>
</dbReference>
<reference evidence="2" key="2">
    <citation type="journal article" date="2023" name="Proc. Natl. Acad. Sci. U.S.A.">
        <title>A global phylogenomic analysis of the shiitake genus Lentinula.</title>
        <authorList>
            <person name="Sierra-Patev S."/>
            <person name="Min B."/>
            <person name="Naranjo-Ortiz M."/>
            <person name="Looney B."/>
            <person name="Konkel Z."/>
            <person name="Slot J.C."/>
            <person name="Sakamoto Y."/>
            <person name="Steenwyk J.L."/>
            <person name="Rokas A."/>
            <person name="Carro J."/>
            <person name="Camarero S."/>
            <person name="Ferreira P."/>
            <person name="Molpeceres G."/>
            <person name="Ruiz-Duenas F.J."/>
            <person name="Serrano A."/>
            <person name="Henrissat B."/>
            <person name="Drula E."/>
            <person name="Hughes K.W."/>
            <person name="Mata J.L."/>
            <person name="Ishikawa N.K."/>
            <person name="Vargas-Isla R."/>
            <person name="Ushijima S."/>
            <person name="Smith C.A."/>
            <person name="Donoghue J."/>
            <person name="Ahrendt S."/>
            <person name="Andreopoulos W."/>
            <person name="He G."/>
            <person name="LaButti K."/>
            <person name="Lipzen A."/>
            <person name="Ng V."/>
            <person name="Riley R."/>
            <person name="Sandor L."/>
            <person name="Barry K."/>
            <person name="Martinez A.T."/>
            <person name="Xiao Y."/>
            <person name="Gibbons J.G."/>
            <person name="Terashima K."/>
            <person name="Grigoriev I.V."/>
            <person name="Hibbett D."/>
        </authorList>
    </citation>
    <scope>NUCLEOTIDE SEQUENCE</scope>
    <source>
        <strain evidence="2">Sp2 HRB7682 ss15</strain>
    </source>
</reference>